<keyword evidence="4" id="KW-1185">Reference proteome</keyword>
<feature type="region of interest" description="Disordered" evidence="2">
    <location>
        <begin position="671"/>
        <end position="698"/>
    </location>
</feature>
<dbReference type="Proteomes" id="UP000276776">
    <property type="component" value="Unassembled WGS sequence"/>
</dbReference>
<feature type="coiled-coil region" evidence="1">
    <location>
        <begin position="567"/>
        <end position="597"/>
    </location>
</feature>
<feature type="compositionally biased region" description="Polar residues" evidence="2">
    <location>
        <begin position="689"/>
        <end position="698"/>
    </location>
</feature>
<feature type="coiled-coil region" evidence="1">
    <location>
        <begin position="24"/>
        <end position="54"/>
    </location>
</feature>
<organism evidence="5">
    <name type="scientific">Thelazia callipaeda</name>
    <name type="common">Oriental eyeworm</name>
    <name type="synonym">Parasitic nematode</name>
    <dbReference type="NCBI Taxonomy" id="103827"/>
    <lineage>
        <taxon>Eukaryota</taxon>
        <taxon>Metazoa</taxon>
        <taxon>Ecdysozoa</taxon>
        <taxon>Nematoda</taxon>
        <taxon>Chromadorea</taxon>
        <taxon>Rhabditida</taxon>
        <taxon>Spirurina</taxon>
        <taxon>Spiruromorpha</taxon>
        <taxon>Thelazioidea</taxon>
        <taxon>Thelaziidae</taxon>
        <taxon>Thelazia</taxon>
    </lineage>
</organism>
<evidence type="ECO:0000313" key="4">
    <source>
        <dbReference type="Proteomes" id="UP000276776"/>
    </source>
</evidence>
<reference evidence="5" key="1">
    <citation type="submission" date="2017-02" db="UniProtKB">
        <authorList>
            <consortium name="WormBaseParasite"/>
        </authorList>
    </citation>
    <scope>IDENTIFICATION</scope>
</reference>
<accession>A0A0N5D716</accession>
<keyword evidence="1" id="KW-0175">Coiled coil</keyword>
<evidence type="ECO:0000313" key="3">
    <source>
        <dbReference type="EMBL" id="VDN06417.1"/>
    </source>
</evidence>
<dbReference type="AlphaFoldDB" id="A0A0N5D716"/>
<feature type="region of interest" description="Disordered" evidence="2">
    <location>
        <begin position="1"/>
        <end position="21"/>
    </location>
</feature>
<evidence type="ECO:0000256" key="1">
    <source>
        <dbReference type="SAM" id="Coils"/>
    </source>
</evidence>
<evidence type="ECO:0000256" key="2">
    <source>
        <dbReference type="SAM" id="MobiDB-lite"/>
    </source>
</evidence>
<dbReference type="WBParaSite" id="TCLT_0000884501-mRNA-1">
    <property type="protein sequence ID" value="TCLT_0000884501-mRNA-1"/>
    <property type="gene ID" value="TCLT_0000884501"/>
</dbReference>
<name>A0A0N5D716_THECL</name>
<reference evidence="3 4" key="2">
    <citation type="submission" date="2018-11" db="EMBL/GenBank/DDBJ databases">
        <authorList>
            <consortium name="Pathogen Informatics"/>
        </authorList>
    </citation>
    <scope>NUCLEOTIDE SEQUENCE [LARGE SCALE GENOMIC DNA]</scope>
</reference>
<feature type="compositionally biased region" description="Basic and acidic residues" evidence="2">
    <location>
        <begin position="12"/>
        <end position="21"/>
    </location>
</feature>
<dbReference type="OrthoDB" id="5843528at2759"/>
<feature type="compositionally biased region" description="Polar residues" evidence="2">
    <location>
        <begin position="142"/>
        <end position="170"/>
    </location>
</feature>
<proteinExistence type="predicted"/>
<dbReference type="EMBL" id="UYYF01004689">
    <property type="protein sequence ID" value="VDN06417.1"/>
    <property type="molecule type" value="Genomic_DNA"/>
</dbReference>
<dbReference type="OMA" id="PMTNTLP"/>
<sequence length="698" mass="77631">MNRCSNSYLASARKDNSEEVARRRAAMLQQIEQRQKLARKLQEEKMARAVAQKEERLLKQRELQQREMLRAKAVLDRRAQVLAEKEKEKKEAALAKIHAVASRLMAKGKSRPAYAFGSSTPRELGYLTQLSKEQKVYDSKLVPSNRSPTATSGSSGRLTSTPCYGTRSHTPRATMTRSFYVAQSQSKKPQKPVVNNMTQSVIIPTKPVKLNQTSVHGRSLGQCPRTAAKTLLPATATVTKVESRLSQPYASSVSAQINSKKKNEALKAKTVSRISRNELKENTESIGVRTGSENTVMIPITETQVQINVACPIVENTDEQQQNMNLNGIENLDKKNDVIESSVLPFVLNSPIDLSLKKEEIKEEAKINEIGKTNFSEADISDNRKEIVVPKVAMSDVRIIETAEDFVPPNNKNEPKVIGALKEEKIDHVYRDEEVEPVTKQTQEVECSTLPETEQNESSMLKTDQDDLVTDYSNLVRIPSVAEIEKNSESNMQIAVPEESAVVDGKLSDPPKSDEEKNQPCVMVEVSESDTEKSAVKEEKKIVVMQSSLTPKTNDAKVFDDLKLAEEKDLFKERRRIQDELLEKEQREREMRKAKLASIMSRTRGLPPMAVVAPTKNLQVSEVISQDTLSKDRITTAVEPTSIKAALSHTTASVLQKLATTNPKLLSVLQRNGSSQSLADELSAADPSMSMTLPSQPV</sequence>
<feature type="region of interest" description="Disordered" evidence="2">
    <location>
        <begin position="137"/>
        <end position="170"/>
    </location>
</feature>
<gene>
    <name evidence="3" type="ORF">TCLT_LOCUS8834</name>
</gene>
<evidence type="ECO:0000313" key="5">
    <source>
        <dbReference type="WBParaSite" id="TCLT_0000884501-mRNA-1"/>
    </source>
</evidence>
<dbReference type="STRING" id="103827.A0A0N5D716"/>
<protein>
    <submittedName>
        <fullName evidence="5">MAP7 domain-containing protein 2</fullName>
    </submittedName>
</protein>